<evidence type="ECO:0000313" key="1">
    <source>
        <dbReference type="EMBL" id="EJW97431.1"/>
    </source>
</evidence>
<name>J9FR44_9ZZZZ</name>
<sequence>MSFPLPSNLSKSLFCSSFQSPFKIRGFSRFAFSSNPARPESLCNHTLDVCF</sequence>
<proteinExistence type="predicted"/>
<dbReference type="AlphaFoldDB" id="J9FR44"/>
<accession>J9FR44</accession>
<reference evidence="1" key="1">
    <citation type="journal article" date="2012" name="PLoS ONE">
        <title>Gene sets for utilization of primary and secondary nutrition supplies in the distal gut of endangered iberian lynx.</title>
        <authorList>
            <person name="Alcaide M."/>
            <person name="Messina E."/>
            <person name="Richter M."/>
            <person name="Bargiela R."/>
            <person name="Peplies J."/>
            <person name="Huws S.A."/>
            <person name="Newbold C.J."/>
            <person name="Golyshin P.N."/>
            <person name="Simon M.A."/>
            <person name="Lopez G."/>
            <person name="Yakimov M.M."/>
            <person name="Ferrer M."/>
        </authorList>
    </citation>
    <scope>NUCLEOTIDE SEQUENCE</scope>
</reference>
<gene>
    <name evidence="1" type="ORF">EVA_14463</name>
</gene>
<protein>
    <submittedName>
        <fullName evidence="1">Uncharacterized protein</fullName>
    </submittedName>
</protein>
<dbReference type="EMBL" id="AMCI01004766">
    <property type="protein sequence ID" value="EJW97431.1"/>
    <property type="molecule type" value="Genomic_DNA"/>
</dbReference>
<comment type="caution">
    <text evidence="1">The sequence shown here is derived from an EMBL/GenBank/DDBJ whole genome shotgun (WGS) entry which is preliminary data.</text>
</comment>
<organism evidence="1">
    <name type="scientific">gut metagenome</name>
    <dbReference type="NCBI Taxonomy" id="749906"/>
    <lineage>
        <taxon>unclassified sequences</taxon>
        <taxon>metagenomes</taxon>
        <taxon>organismal metagenomes</taxon>
    </lineage>
</organism>